<dbReference type="Pfam" id="PF07731">
    <property type="entry name" value="Cu-oxidase_2"/>
    <property type="match status" value="1"/>
</dbReference>
<dbReference type="CDD" id="cd13860">
    <property type="entry name" value="CuRO_1_2dMco_1"/>
    <property type="match status" value="1"/>
</dbReference>
<dbReference type="InterPro" id="IPR011706">
    <property type="entry name" value="Cu-oxidase_C"/>
</dbReference>
<feature type="domain" description="Plastocyanin-like" evidence="2">
    <location>
        <begin position="471"/>
        <end position="573"/>
    </location>
</feature>
<keyword evidence="1" id="KW-1133">Transmembrane helix</keyword>
<dbReference type="Pfam" id="PF07732">
    <property type="entry name" value="Cu-oxidase_3"/>
    <property type="match status" value="1"/>
</dbReference>
<evidence type="ECO:0000313" key="4">
    <source>
        <dbReference type="EMBL" id="ATY85058.1"/>
    </source>
</evidence>
<dbReference type="RefSeq" id="WP_100667856.1">
    <property type="nucleotide sequence ID" value="NZ_CP024955.1"/>
</dbReference>
<evidence type="ECO:0000313" key="5">
    <source>
        <dbReference type="Proteomes" id="UP000231932"/>
    </source>
</evidence>
<dbReference type="SUPFAM" id="SSF49503">
    <property type="entry name" value="Cupredoxins"/>
    <property type="match status" value="2"/>
</dbReference>
<gene>
    <name evidence="4" type="ORF">CVV65_09080</name>
</gene>
<dbReference type="Gene3D" id="2.60.40.420">
    <property type="entry name" value="Cupredoxins - blue copper proteins"/>
    <property type="match status" value="2"/>
</dbReference>
<keyword evidence="1" id="KW-0812">Transmembrane</keyword>
<proteinExistence type="predicted"/>
<feature type="transmembrane region" description="Helical" evidence="1">
    <location>
        <begin position="204"/>
        <end position="221"/>
    </location>
</feature>
<feature type="transmembrane region" description="Helical" evidence="1">
    <location>
        <begin position="77"/>
        <end position="98"/>
    </location>
</feature>
<accession>A0A2K8N6U8</accession>
<dbReference type="InterPro" id="IPR008972">
    <property type="entry name" value="Cupredoxin"/>
</dbReference>
<organism evidence="4 5">
    <name type="scientific">Kyrpidia spormannii</name>
    <dbReference type="NCBI Taxonomy" id="2055160"/>
    <lineage>
        <taxon>Bacteria</taxon>
        <taxon>Bacillati</taxon>
        <taxon>Bacillota</taxon>
        <taxon>Bacilli</taxon>
        <taxon>Bacillales</taxon>
        <taxon>Alicyclobacillaceae</taxon>
        <taxon>Kyrpidia</taxon>
    </lineage>
</organism>
<keyword evidence="1" id="KW-0472">Membrane</keyword>
<protein>
    <recommendedName>
        <fullName evidence="6">Copper oxidase</fullName>
    </recommendedName>
</protein>
<dbReference type="AlphaFoldDB" id="A0A2K8N6U8"/>
<dbReference type="PANTHER" id="PTHR11709">
    <property type="entry name" value="MULTI-COPPER OXIDASE"/>
    <property type="match status" value="1"/>
</dbReference>
<reference evidence="5" key="1">
    <citation type="submission" date="2017-11" db="EMBL/GenBank/DDBJ databases">
        <title>Complete Genome Sequence of Kyrpidia sp. Strain EA-1, a thermophilic, hydrogen-oxidizing Bacterium, isolated from the Azores.</title>
        <authorList>
            <person name="Reiner J.E."/>
            <person name="Lapp C.J."/>
            <person name="Bunk B."/>
            <person name="Gescher J."/>
        </authorList>
    </citation>
    <scope>NUCLEOTIDE SEQUENCE [LARGE SCALE GENOMIC DNA]</scope>
    <source>
        <strain evidence="5">EA-1</strain>
    </source>
</reference>
<dbReference type="InterPro" id="IPR011707">
    <property type="entry name" value="Cu-oxidase-like_N"/>
</dbReference>
<sequence>MNPWHLLLLGLVAGGTIYFGLPVGRLSGLGGKARAILSMLSAGILIYLMVEILGEAAGDAAGSVQAAVVGSETTLSAGLKVLLLIAGLLIGLVGLVAVQEKWIERGLRESGTRLSYITAAGIGLHNLSEGLAIGQSFAMGKSALAIGLVIGFALHNATEGFGIVGASTRTGERLSWPSILLLGAIGGGPTFIGTLLGSLWTSDFLSIFVLAMAGGAILYVVKELMFAVRRETAQRLIMAALAIGFGLGWGTEVVAATAQGGKSGEEHAVREADGDILPAAAGKPGAIAPVSARESAQQRQMAEELLHEQAATPKILPDGTKEYDLTASVFPWELYPGATIDAWGYNQRVPGPLIRVRVGDKVAIVLKNDLPQPTTLHLHGLAVPNAMDGVPQMSTQSGTLGTQPEIPPGGSYTYRFTVTDQMVGTHLYHTHVNDDFQMDMGLHGVIIVDPAHSSAKPPYSVEALYEISSFKIGGSEQENAFALNGKAFPETPMLTVRRGDLVLMRLVNASAEEFHVMHLHGYTFEIVARDGNSLPQPERANTITLGPAQTADIAFTADNPGQWMFHCHILDHTVNPSEAGDGSAHQIARMGGLTTFINVQ</sequence>
<evidence type="ECO:0008006" key="6">
    <source>
        <dbReference type="Google" id="ProtNLM"/>
    </source>
</evidence>
<dbReference type="EMBL" id="CP024955">
    <property type="protein sequence ID" value="ATY85058.1"/>
    <property type="molecule type" value="Genomic_DNA"/>
</dbReference>
<dbReference type="OrthoDB" id="9757546at2"/>
<evidence type="ECO:0000259" key="3">
    <source>
        <dbReference type="Pfam" id="PF07732"/>
    </source>
</evidence>
<evidence type="ECO:0000256" key="1">
    <source>
        <dbReference type="SAM" id="Phobius"/>
    </source>
</evidence>
<evidence type="ECO:0000259" key="2">
    <source>
        <dbReference type="Pfam" id="PF07731"/>
    </source>
</evidence>
<dbReference type="GO" id="GO:0005507">
    <property type="term" value="F:copper ion binding"/>
    <property type="evidence" value="ECO:0007669"/>
    <property type="project" value="InterPro"/>
</dbReference>
<feature type="domain" description="Plastocyanin-like" evidence="3">
    <location>
        <begin position="340"/>
        <end position="451"/>
    </location>
</feature>
<dbReference type="InterPro" id="IPR045087">
    <property type="entry name" value="Cu-oxidase_fam"/>
</dbReference>
<name>A0A2K8N6U8_9BACL</name>
<feature type="transmembrane region" description="Helical" evidence="1">
    <location>
        <begin position="179"/>
        <end position="198"/>
    </location>
</feature>
<feature type="transmembrane region" description="Helical" evidence="1">
    <location>
        <begin position="36"/>
        <end position="57"/>
    </location>
</feature>
<feature type="transmembrane region" description="Helical" evidence="1">
    <location>
        <begin position="6"/>
        <end position="24"/>
    </location>
</feature>
<keyword evidence="5" id="KW-1185">Reference proteome</keyword>
<dbReference type="CDD" id="cd04202">
    <property type="entry name" value="CuRO_D2_2dMcoN_like"/>
    <property type="match status" value="1"/>
</dbReference>
<dbReference type="GO" id="GO:0016491">
    <property type="term" value="F:oxidoreductase activity"/>
    <property type="evidence" value="ECO:0007669"/>
    <property type="project" value="InterPro"/>
</dbReference>
<dbReference type="Proteomes" id="UP000231932">
    <property type="component" value="Chromosome"/>
</dbReference>
<feature type="transmembrane region" description="Helical" evidence="1">
    <location>
        <begin position="233"/>
        <end position="250"/>
    </location>
</feature>
<dbReference type="KEGG" id="kyr:CVV65_09080"/>